<dbReference type="GO" id="GO:0008476">
    <property type="term" value="F:protein-tyrosine sulfotransferase activity"/>
    <property type="evidence" value="ECO:0007669"/>
    <property type="project" value="InterPro"/>
</dbReference>
<evidence type="ECO:0000313" key="2">
    <source>
        <dbReference type="EMBL" id="RRH97723.1"/>
    </source>
</evidence>
<dbReference type="Proteomes" id="UP000273786">
    <property type="component" value="Unassembled WGS sequence"/>
</dbReference>
<evidence type="ECO:0000256" key="1">
    <source>
        <dbReference type="ARBA" id="ARBA00022679"/>
    </source>
</evidence>
<dbReference type="Gene3D" id="3.40.50.300">
    <property type="entry name" value="P-loop containing nucleotide triphosphate hydrolases"/>
    <property type="match status" value="1"/>
</dbReference>
<organism evidence="2 3">
    <name type="scientific">Mesorhizobium tamadayense</name>
    <dbReference type="NCBI Taxonomy" id="425306"/>
    <lineage>
        <taxon>Bacteria</taxon>
        <taxon>Pseudomonadati</taxon>
        <taxon>Pseudomonadota</taxon>
        <taxon>Alphaproteobacteria</taxon>
        <taxon>Hyphomicrobiales</taxon>
        <taxon>Phyllobacteriaceae</taxon>
        <taxon>Mesorhizobium</taxon>
    </lineage>
</organism>
<dbReference type="RefSeq" id="WP_125001983.1">
    <property type="nucleotide sequence ID" value="NZ_RQXT01000026.1"/>
</dbReference>
<gene>
    <name evidence="2" type="ORF">EH240_20530</name>
</gene>
<dbReference type="PANTHER" id="PTHR12788">
    <property type="entry name" value="PROTEIN-TYROSINE SULFOTRANSFERASE 2"/>
    <property type="match status" value="1"/>
</dbReference>
<keyword evidence="1 2" id="KW-0808">Transferase</keyword>
<proteinExistence type="predicted"/>
<keyword evidence="3" id="KW-1185">Reference proteome</keyword>
<name>A0A3P3FGA8_9HYPH</name>
<accession>A0A3P3FGA8</accession>
<protein>
    <submittedName>
        <fullName evidence="2">Sulfotransferase</fullName>
    </submittedName>
</protein>
<comment type="caution">
    <text evidence="2">The sequence shown here is derived from an EMBL/GenBank/DDBJ whole genome shotgun (WGS) entry which is preliminary data.</text>
</comment>
<dbReference type="OrthoDB" id="977108at2"/>
<dbReference type="InterPro" id="IPR026634">
    <property type="entry name" value="TPST-like"/>
</dbReference>
<dbReference type="SUPFAM" id="SSF52540">
    <property type="entry name" value="P-loop containing nucleoside triphosphate hydrolases"/>
    <property type="match status" value="1"/>
</dbReference>
<reference evidence="2 3" key="1">
    <citation type="submission" date="2018-11" db="EMBL/GenBank/DDBJ databases">
        <title>the genome of Mesorhizobium tamadayense DSM 28320.</title>
        <authorList>
            <person name="Gao J."/>
        </authorList>
    </citation>
    <scope>NUCLEOTIDE SEQUENCE [LARGE SCALE GENOMIC DNA]</scope>
    <source>
        <strain evidence="2 3">DSM 28320</strain>
    </source>
</reference>
<evidence type="ECO:0000313" key="3">
    <source>
        <dbReference type="Proteomes" id="UP000273786"/>
    </source>
</evidence>
<dbReference type="InterPro" id="IPR027417">
    <property type="entry name" value="P-loop_NTPase"/>
</dbReference>
<dbReference type="Pfam" id="PF13469">
    <property type="entry name" value="Sulfotransfer_3"/>
    <property type="match status" value="2"/>
</dbReference>
<dbReference type="PANTHER" id="PTHR12788:SF10">
    <property type="entry name" value="PROTEIN-TYROSINE SULFOTRANSFERASE"/>
    <property type="match status" value="1"/>
</dbReference>
<dbReference type="EMBL" id="RQXT01000026">
    <property type="protein sequence ID" value="RRH97723.1"/>
    <property type="molecule type" value="Genomic_DNA"/>
</dbReference>
<sequence length="315" mass="37077">MATELKPPIFLIGNYRSGTTITQKLMGLHPDVVTWYEPKTLWLYADPARRHDEFVKADATEKVVRYIRNRFLEYQLRHGNRQIMENTPANVLRVPFIHQIFPEAIFLYISRNPFSYISSMELKWQRPKSFKGLLRLLKDTPVTQVHYYAGDVIKQIVTKRILRRKYTSIYGPRYKGIDRDLQEHEKLTVIARQWARGNRMAREDLARLVNGRVFSFRYEDLIQDPERVLRGIFEHCGLDCDDRIVCAAKEMIDPGRQQKWLRLDPSQLAAIIPEVRDEMGFYHYEIPSLLVEQGSRPTRPPLSFQHGHPDIPSSR</sequence>
<dbReference type="AlphaFoldDB" id="A0A3P3FGA8"/>